<comment type="similarity">
    <text evidence="1">Belongs to the ABC transporter superfamily.</text>
</comment>
<proteinExistence type="inferred from homology"/>
<dbReference type="InterPro" id="IPR003439">
    <property type="entry name" value="ABC_transporter-like_ATP-bd"/>
</dbReference>
<dbReference type="SMART" id="SM00382">
    <property type="entry name" value="AAA"/>
    <property type="match status" value="1"/>
</dbReference>
<dbReference type="GO" id="GO:0016887">
    <property type="term" value="F:ATP hydrolysis activity"/>
    <property type="evidence" value="ECO:0007669"/>
    <property type="project" value="InterPro"/>
</dbReference>
<evidence type="ECO:0000259" key="5">
    <source>
        <dbReference type="PROSITE" id="PS50893"/>
    </source>
</evidence>
<dbReference type="PROSITE" id="PS50893">
    <property type="entry name" value="ABC_TRANSPORTER_2"/>
    <property type="match status" value="1"/>
</dbReference>
<dbReference type="InterPro" id="IPR050763">
    <property type="entry name" value="ABC_transporter_ATP-binding"/>
</dbReference>
<dbReference type="RefSeq" id="WP_095045146.1">
    <property type="nucleotide sequence ID" value="NZ_LN890656.1"/>
</dbReference>
<keyword evidence="4" id="KW-0067">ATP-binding</keyword>
<evidence type="ECO:0000256" key="1">
    <source>
        <dbReference type="ARBA" id="ARBA00005417"/>
    </source>
</evidence>
<dbReference type="Pfam" id="PF00005">
    <property type="entry name" value="ABC_tran"/>
    <property type="match status" value="1"/>
</dbReference>
<dbReference type="Proteomes" id="UP000215027">
    <property type="component" value="Chromosome II"/>
</dbReference>
<keyword evidence="7" id="KW-1185">Reference proteome</keyword>
<dbReference type="OrthoDB" id="9804819at2"/>
<keyword evidence="2" id="KW-0813">Transport</keyword>
<dbReference type="PROSITE" id="PS00211">
    <property type="entry name" value="ABC_TRANSPORTER_1"/>
    <property type="match status" value="1"/>
</dbReference>
<dbReference type="CDD" id="cd03230">
    <property type="entry name" value="ABC_DR_subfamily_A"/>
    <property type="match status" value="1"/>
</dbReference>
<dbReference type="InterPro" id="IPR003593">
    <property type="entry name" value="AAA+_ATPase"/>
</dbReference>
<dbReference type="SUPFAM" id="SSF52540">
    <property type="entry name" value="P-loop containing nucleoside triphosphate hydrolases"/>
    <property type="match status" value="1"/>
</dbReference>
<accession>A0A160T5W7</accession>
<dbReference type="AlphaFoldDB" id="A0A160T5W7"/>
<dbReference type="KEGG" id="pbf:CFX0092_B0247"/>
<evidence type="ECO:0000313" key="6">
    <source>
        <dbReference type="EMBL" id="CUS05781.1"/>
    </source>
</evidence>
<sequence>MTADPAISLHGLTKSYGRIPALRGVDLEVQRGEIFGFLGPNGAGKTTTIRCLLDLIRPDGGTARVLGLDPQADAAAVRRRVAYLPGELSLEANLTAEGILRYLAELRGAAVGFERVRELAGRLHLDLRTPIKNMSKGNKQKVGVVQAFMAPAELLLLDEPTSGLDPLMQQEVYRLVREARDGGATVFFSSHIIAEVEAIAERVAIIRDGRIAGVLDPRELVALGKRRVRLRLRQPLPDGALAGVLGATQIERDGATVTLEIEGEMDALIKALGAYTVIDLETERPSLEELFLTLYR</sequence>
<dbReference type="EMBL" id="LN890656">
    <property type="protein sequence ID" value="CUS05781.1"/>
    <property type="molecule type" value="Genomic_DNA"/>
</dbReference>
<dbReference type="Gene3D" id="3.40.50.300">
    <property type="entry name" value="P-loop containing nucleotide triphosphate hydrolases"/>
    <property type="match status" value="1"/>
</dbReference>
<dbReference type="InterPro" id="IPR017871">
    <property type="entry name" value="ABC_transporter-like_CS"/>
</dbReference>
<protein>
    <submittedName>
        <fullName evidence="6">ABC transporter related</fullName>
    </submittedName>
</protein>
<feature type="domain" description="ABC transporter" evidence="5">
    <location>
        <begin position="7"/>
        <end position="233"/>
    </location>
</feature>
<name>A0A160T5W7_9CHLR</name>
<dbReference type="InterPro" id="IPR027417">
    <property type="entry name" value="P-loop_NTPase"/>
</dbReference>
<evidence type="ECO:0000256" key="3">
    <source>
        <dbReference type="ARBA" id="ARBA00022741"/>
    </source>
</evidence>
<dbReference type="PANTHER" id="PTHR42711:SF5">
    <property type="entry name" value="ABC TRANSPORTER ATP-BINDING PROTEIN NATA"/>
    <property type="match status" value="1"/>
</dbReference>
<dbReference type="PANTHER" id="PTHR42711">
    <property type="entry name" value="ABC TRANSPORTER ATP-BINDING PROTEIN"/>
    <property type="match status" value="1"/>
</dbReference>
<keyword evidence="3" id="KW-0547">Nucleotide-binding</keyword>
<dbReference type="GO" id="GO:0005524">
    <property type="term" value="F:ATP binding"/>
    <property type="evidence" value="ECO:0007669"/>
    <property type="project" value="UniProtKB-KW"/>
</dbReference>
<gene>
    <name evidence="6" type="ORF">CFX0092_B0247</name>
</gene>
<organism evidence="6 7">
    <name type="scientific">Candidatus Promineifilum breve</name>
    <dbReference type="NCBI Taxonomy" id="1806508"/>
    <lineage>
        <taxon>Bacteria</taxon>
        <taxon>Bacillati</taxon>
        <taxon>Chloroflexota</taxon>
        <taxon>Ardenticatenia</taxon>
        <taxon>Candidatus Promineifilales</taxon>
        <taxon>Candidatus Promineifilaceae</taxon>
        <taxon>Candidatus Promineifilum</taxon>
    </lineage>
</organism>
<evidence type="ECO:0000256" key="2">
    <source>
        <dbReference type="ARBA" id="ARBA00022448"/>
    </source>
</evidence>
<evidence type="ECO:0000256" key="4">
    <source>
        <dbReference type="ARBA" id="ARBA00022840"/>
    </source>
</evidence>
<reference evidence="6" key="1">
    <citation type="submission" date="2016-01" db="EMBL/GenBank/DDBJ databases">
        <authorList>
            <person name="Mcilroy J.S."/>
            <person name="Karst M S."/>
            <person name="Albertsen M."/>
        </authorList>
    </citation>
    <scope>NUCLEOTIDE SEQUENCE</scope>
    <source>
        <strain evidence="6">Cfx-K</strain>
    </source>
</reference>
<evidence type="ECO:0000313" key="7">
    <source>
        <dbReference type="Proteomes" id="UP000215027"/>
    </source>
</evidence>